<dbReference type="AlphaFoldDB" id="A0A1G6BHV7"/>
<protein>
    <submittedName>
        <fullName evidence="1">Uncharacterized protein</fullName>
    </submittedName>
</protein>
<accession>A0A1G6BHV7</accession>
<evidence type="ECO:0000313" key="2">
    <source>
        <dbReference type="Proteomes" id="UP000198771"/>
    </source>
</evidence>
<dbReference type="STRING" id="617002.SAMN05660653_00953"/>
<evidence type="ECO:0000313" key="1">
    <source>
        <dbReference type="EMBL" id="SDB20164.1"/>
    </source>
</evidence>
<keyword evidence="2" id="KW-1185">Reference proteome</keyword>
<organism evidence="1 2">
    <name type="scientific">Desulfonatronum thiosulfatophilum</name>
    <dbReference type="NCBI Taxonomy" id="617002"/>
    <lineage>
        <taxon>Bacteria</taxon>
        <taxon>Pseudomonadati</taxon>
        <taxon>Thermodesulfobacteriota</taxon>
        <taxon>Desulfovibrionia</taxon>
        <taxon>Desulfovibrionales</taxon>
        <taxon>Desulfonatronaceae</taxon>
        <taxon>Desulfonatronum</taxon>
    </lineage>
</organism>
<gene>
    <name evidence="1" type="ORF">SAMN05660653_00953</name>
</gene>
<dbReference type="Proteomes" id="UP000198771">
    <property type="component" value="Unassembled WGS sequence"/>
</dbReference>
<proteinExistence type="predicted"/>
<name>A0A1G6BHV7_9BACT</name>
<dbReference type="EMBL" id="FMXO01000005">
    <property type="protein sequence ID" value="SDB20164.1"/>
    <property type="molecule type" value="Genomic_DNA"/>
</dbReference>
<sequence length="62" mass="7016">MKHYQKAAVLLNLANALKEKGSWCGETHIQKATFFLQSMLGVGLGYEFILYKHGPYSFNHQG</sequence>
<reference evidence="1 2" key="1">
    <citation type="submission" date="2016-10" db="EMBL/GenBank/DDBJ databases">
        <authorList>
            <person name="de Groot N.N."/>
        </authorList>
    </citation>
    <scope>NUCLEOTIDE SEQUENCE [LARGE SCALE GENOMIC DNA]</scope>
    <source>
        <strain evidence="1 2">ASO4-2</strain>
    </source>
</reference>
<dbReference type="RefSeq" id="WP_092117930.1">
    <property type="nucleotide sequence ID" value="NZ_FMXO01000005.1"/>
</dbReference>